<feature type="domain" description="Pterin-binding" evidence="14">
    <location>
        <begin position="24"/>
        <end position="271"/>
    </location>
</feature>
<dbReference type="AlphaFoldDB" id="A0A163J037"/>
<keyword evidence="16" id="KW-1185">Reference proteome</keyword>
<dbReference type="FunFam" id="3.20.20.20:FF:000006">
    <property type="entry name" value="Dihydropteroate synthase"/>
    <property type="match status" value="1"/>
</dbReference>
<reference evidence="15" key="1">
    <citation type="journal article" date="2016" name="Genome Announc.">
        <title>Draft genomes of two strains of Paenibacillus glucanolyticus with capability to degrade lignocellulose.</title>
        <authorList>
            <person name="Mathews S.L."/>
            <person name="Pawlak J."/>
            <person name="Grunden A.M."/>
        </authorList>
    </citation>
    <scope>NUCLEOTIDE SEQUENCE [LARGE SCALE GENOMIC DNA]</scope>
    <source>
        <strain evidence="15">SLM1</strain>
    </source>
</reference>
<dbReference type="PROSITE" id="PS00793">
    <property type="entry name" value="DHPS_2"/>
    <property type="match status" value="1"/>
</dbReference>
<dbReference type="SUPFAM" id="SSF51717">
    <property type="entry name" value="Dihydropteroate synthetase-like"/>
    <property type="match status" value="1"/>
</dbReference>
<keyword evidence="10 13" id="KW-0289">Folate biosynthesis</keyword>
<comment type="pathway">
    <text evidence="3 13">Cofactor biosynthesis; tetrahydrofolate biosynthesis; 7,8-dihydrofolate from 2-amino-4-hydroxy-6-hydroxymethyl-7,8-dihydropteridine diphosphate and 4-aminobenzoate: step 1/2.</text>
</comment>
<evidence type="ECO:0000256" key="5">
    <source>
        <dbReference type="ARBA" id="ARBA00012458"/>
    </source>
</evidence>
<accession>A0A163J037</accession>
<dbReference type="Gene3D" id="3.20.20.20">
    <property type="entry name" value="Dihydropteroate synthase-like"/>
    <property type="match status" value="1"/>
</dbReference>
<comment type="function">
    <text evidence="12 13">Catalyzes the condensation of para-aminobenzoate (pABA) with 6-hydroxymethyl-7,8-dihydropterin diphosphate (DHPt-PP) to form 7,8-dihydropteroate (H2Pte), the immediate precursor of folate derivatives.</text>
</comment>
<dbReference type="PANTHER" id="PTHR20941:SF1">
    <property type="entry name" value="FOLIC ACID SYNTHESIS PROTEIN FOL1"/>
    <property type="match status" value="1"/>
</dbReference>
<evidence type="ECO:0000256" key="1">
    <source>
        <dbReference type="ARBA" id="ARBA00000012"/>
    </source>
</evidence>
<keyword evidence="8 13" id="KW-0479">Metal-binding</keyword>
<dbReference type="InterPro" id="IPR011005">
    <property type="entry name" value="Dihydropteroate_synth-like_sf"/>
</dbReference>
<evidence type="ECO:0000256" key="2">
    <source>
        <dbReference type="ARBA" id="ARBA00001946"/>
    </source>
</evidence>
<dbReference type="EC" id="2.5.1.15" evidence="5 13"/>
<dbReference type="RefSeq" id="WP_006207453.1">
    <property type="nucleotide sequence ID" value="NZ_CP147845.1"/>
</dbReference>
<name>A0A163J037_9BACL</name>
<evidence type="ECO:0000256" key="12">
    <source>
        <dbReference type="ARBA" id="ARBA00053449"/>
    </source>
</evidence>
<dbReference type="NCBIfam" id="TIGR01496">
    <property type="entry name" value="DHPS"/>
    <property type="match status" value="1"/>
</dbReference>
<dbReference type="GO" id="GO:0046654">
    <property type="term" value="P:tetrahydrofolate biosynthetic process"/>
    <property type="evidence" value="ECO:0007669"/>
    <property type="project" value="UniProtKB-UniPathway"/>
</dbReference>
<dbReference type="InterPro" id="IPR045031">
    <property type="entry name" value="DHP_synth-like"/>
</dbReference>
<evidence type="ECO:0000256" key="6">
    <source>
        <dbReference type="ARBA" id="ARBA00016919"/>
    </source>
</evidence>
<keyword evidence="9 13" id="KW-0460">Magnesium</keyword>
<dbReference type="PROSITE" id="PS00792">
    <property type="entry name" value="DHPS_1"/>
    <property type="match status" value="1"/>
</dbReference>
<evidence type="ECO:0000256" key="8">
    <source>
        <dbReference type="ARBA" id="ARBA00022723"/>
    </source>
</evidence>
<dbReference type="GeneID" id="97558450"/>
<dbReference type="PANTHER" id="PTHR20941">
    <property type="entry name" value="FOLATE SYNTHESIS PROTEINS"/>
    <property type="match status" value="1"/>
</dbReference>
<comment type="cofactor">
    <cofactor evidence="2 13">
        <name>Mg(2+)</name>
        <dbReference type="ChEBI" id="CHEBI:18420"/>
    </cofactor>
</comment>
<dbReference type="STRING" id="59843.A3958_09765"/>
<gene>
    <name evidence="15" type="ORF">AWU65_10190</name>
</gene>
<evidence type="ECO:0000259" key="14">
    <source>
        <dbReference type="PROSITE" id="PS50972"/>
    </source>
</evidence>
<comment type="caution">
    <text evidence="15">The sequence shown here is derived from an EMBL/GenBank/DDBJ whole genome shotgun (WGS) entry which is preliminary data.</text>
</comment>
<dbReference type="Pfam" id="PF00809">
    <property type="entry name" value="Pterin_bind"/>
    <property type="match status" value="1"/>
</dbReference>
<dbReference type="UniPathway" id="UPA00077">
    <property type="reaction ID" value="UER00156"/>
</dbReference>
<evidence type="ECO:0000256" key="4">
    <source>
        <dbReference type="ARBA" id="ARBA00009503"/>
    </source>
</evidence>
<dbReference type="Proteomes" id="UP000076796">
    <property type="component" value="Unassembled WGS sequence"/>
</dbReference>
<evidence type="ECO:0000256" key="7">
    <source>
        <dbReference type="ARBA" id="ARBA00022679"/>
    </source>
</evidence>
<dbReference type="GO" id="GO:0046872">
    <property type="term" value="F:metal ion binding"/>
    <property type="evidence" value="ECO:0007669"/>
    <property type="project" value="UniProtKB-KW"/>
</dbReference>
<evidence type="ECO:0000256" key="11">
    <source>
        <dbReference type="ARBA" id="ARBA00030193"/>
    </source>
</evidence>
<dbReference type="InterPro" id="IPR000489">
    <property type="entry name" value="Pterin-binding_dom"/>
</dbReference>
<evidence type="ECO:0000256" key="10">
    <source>
        <dbReference type="ARBA" id="ARBA00022909"/>
    </source>
</evidence>
<comment type="catalytic activity">
    <reaction evidence="1">
        <text>(7,8-dihydropterin-6-yl)methyl diphosphate + 4-aminobenzoate = 7,8-dihydropteroate + diphosphate</text>
        <dbReference type="Rhea" id="RHEA:19949"/>
        <dbReference type="ChEBI" id="CHEBI:17836"/>
        <dbReference type="ChEBI" id="CHEBI:17839"/>
        <dbReference type="ChEBI" id="CHEBI:33019"/>
        <dbReference type="ChEBI" id="CHEBI:72950"/>
        <dbReference type="EC" id="2.5.1.15"/>
    </reaction>
</comment>
<evidence type="ECO:0000256" key="3">
    <source>
        <dbReference type="ARBA" id="ARBA00004763"/>
    </source>
</evidence>
<dbReference type="OrthoDB" id="9811744at2"/>
<proteinExistence type="inferred from homology"/>
<protein>
    <recommendedName>
        <fullName evidence="6 13">Dihydropteroate synthase</fullName>
        <shortName evidence="13">DHPS</shortName>
        <ecNumber evidence="5 13">2.5.1.15</ecNumber>
    </recommendedName>
    <alternativeName>
        <fullName evidence="11 13">Dihydropteroate pyrophosphorylase</fullName>
    </alternativeName>
</protein>
<dbReference type="PROSITE" id="PS50972">
    <property type="entry name" value="PTERIN_BINDING"/>
    <property type="match status" value="1"/>
</dbReference>
<dbReference type="GO" id="GO:0004156">
    <property type="term" value="F:dihydropteroate synthase activity"/>
    <property type="evidence" value="ECO:0007669"/>
    <property type="project" value="UniProtKB-EC"/>
</dbReference>
<evidence type="ECO:0000313" key="16">
    <source>
        <dbReference type="Proteomes" id="UP000076796"/>
    </source>
</evidence>
<evidence type="ECO:0000256" key="13">
    <source>
        <dbReference type="RuleBase" id="RU361205"/>
    </source>
</evidence>
<keyword evidence="7 13" id="KW-0808">Transferase</keyword>
<organism evidence="15 16">
    <name type="scientific">Paenibacillus glucanolyticus</name>
    <dbReference type="NCBI Taxonomy" id="59843"/>
    <lineage>
        <taxon>Bacteria</taxon>
        <taxon>Bacillati</taxon>
        <taxon>Bacillota</taxon>
        <taxon>Bacilli</taxon>
        <taxon>Bacillales</taxon>
        <taxon>Paenibacillaceae</taxon>
        <taxon>Paenibacillus</taxon>
    </lineage>
</organism>
<dbReference type="EMBL" id="LWMH01000001">
    <property type="protein sequence ID" value="KZS46266.1"/>
    <property type="molecule type" value="Genomic_DNA"/>
</dbReference>
<evidence type="ECO:0000256" key="9">
    <source>
        <dbReference type="ARBA" id="ARBA00022842"/>
    </source>
</evidence>
<dbReference type="GO" id="GO:0046656">
    <property type="term" value="P:folic acid biosynthetic process"/>
    <property type="evidence" value="ECO:0007669"/>
    <property type="project" value="UniProtKB-KW"/>
</dbReference>
<dbReference type="CDD" id="cd00739">
    <property type="entry name" value="DHPS"/>
    <property type="match status" value="1"/>
</dbReference>
<dbReference type="InterPro" id="IPR006390">
    <property type="entry name" value="DHP_synth_dom"/>
</dbReference>
<dbReference type="GO" id="GO:0005829">
    <property type="term" value="C:cytosol"/>
    <property type="evidence" value="ECO:0007669"/>
    <property type="project" value="TreeGrafter"/>
</dbReference>
<sequence length="286" mass="31597">MRTTIYEREYRLSKDAALKLGQSTLIMGILNVTPDSFSDGGRYNDTERAVEHALQLVEEGADIIDIGGESTRPGHEPVGIQEELARVIPVIEAIHRHAPHIPLSIDTYKAEVARQTIEAGAHIINDIWGFKHDPDMSRTAAELGCPVILMHNRLDRNYVNLIEDVKRDLLESVEIARSAGVKDSQILLDPGIGFAKDYDENMKVMASLDELVSLGFPVLLATSRKRFIQTALGAPAQDVLEGTAATVAYGIAQGCQIVRVHDVKHMKRTAKMCDAMTYASTELRRI</sequence>
<evidence type="ECO:0000313" key="15">
    <source>
        <dbReference type="EMBL" id="KZS46266.1"/>
    </source>
</evidence>
<comment type="similarity">
    <text evidence="4 13">Belongs to the DHPS family.</text>
</comment>